<evidence type="ECO:0000256" key="8">
    <source>
        <dbReference type="HAMAP-Rule" id="MF_03023"/>
    </source>
</evidence>
<dbReference type="InterPro" id="IPR028596">
    <property type="entry name" value="KATNA1"/>
</dbReference>
<dbReference type="SUPFAM" id="SSF52540">
    <property type="entry name" value="P-loop containing nucleoside triphosphate hydrolases"/>
    <property type="match status" value="1"/>
</dbReference>
<dbReference type="InterPro" id="IPR041569">
    <property type="entry name" value="AAA_lid_3"/>
</dbReference>
<protein>
    <recommendedName>
        <fullName evidence="8">Katanin p60 ATPase-containing subunit A1</fullName>
        <shortName evidence="8">Katanin p60 subunit A1</shortName>
        <ecNumber evidence="8">5.6.1.1</ecNumber>
    </recommendedName>
    <alternativeName>
        <fullName evidence="8">p60 katanin</fullName>
    </alternativeName>
</protein>
<dbReference type="Gene3D" id="3.40.50.300">
    <property type="entry name" value="P-loop containing nucleotide triphosphate hydrolases"/>
    <property type="match status" value="1"/>
</dbReference>
<evidence type="ECO:0000256" key="5">
    <source>
        <dbReference type="ARBA" id="ARBA00022840"/>
    </source>
</evidence>
<dbReference type="GO" id="GO:0005737">
    <property type="term" value="C:cytoplasm"/>
    <property type="evidence" value="ECO:0007669"/>
    <property type="project" value="UniProtKB-UniRule"/>
</dbReference>
<keyword evidence="4 8" id="KW-0547">Nucleotide-binding</keyword>
<organism evidence="11 12">
    <name type="scientific">Plasmodiophora brassicae</name>
    <name type="common">Clubroot disease agent</name>
    <dbReference type="NCBI Taxonomy" id="37360"/>
    <lineage>
        <taxon>Eukaryota</taxon>
        <taxon>Sar</taxon>
        <taxon>Rhizaria</taxon>
        <taxon>Endomyxa</taxon>
        <taxon>Phytomyxea</taxon>
        <taxon>Plasmodiophorida</taxon>
        <taxon>Plasmodiophoridae</taxon>
        <taxon>Plasmodiophora</taxon>
    </lineage>
</organism>
<keyword evidence="3 8" id="KW-0493">Microtubule</keyword>
<dbReference type="GO" id="GO:0005524">
    <property type="term" value="F:ATP binding"/>
    <property type="evidence" value="ECO:0007669"/>
    <property type="project" value="UniProtKB-KW"/>
</dbReference>
<dbReference type="InterPro" id="IPR003593">
    <property type="entry name" value="AAA+_ATPase"/>
</dbReference>
<dbReference type="Proteomes" id="UP000290189">
    <property type="component" value="Unassembled WGS sequence"/>
</dbReference>
<dbReference type="GO" id="GO:0016887">
    <property type="term" value="F:ATP hydrolysis activity"/>
    <property type="evidence" value="ECO:0007669"/>
    <property type="project" value="InterPro"/>
</dbReference>
<evidence type="ECO:0000256" key="6">
    <source>
        <dbReference type="ARBA" id="ARBA00023212"/>
    </source>
</evidence>
<proteinExistence type="inferred from homology"/>
<evidence type="ECO:0000256" key="9">
    <source>
        <dbReference type="SAM" id="MobiDB-lite"/>
    </source>
</evidence>
<gene>
    <name evidence="8" type="primary">KATNA1</name>
    <name evidence="11" type="ORF">PLBR_LOCUS3220</name>
</gene>
<dbReference type="PANTHER" id="PTHR23074:SF19">
    <property type="entry name" value="KATANIN P60 ATPASE-CONTAINING SUBUNIT A1"/>
    <property type="match status" value="1"/>
</dbReference>
<dbReference type="EC" id="5.6.1.1" evidence="8"/>
<keyword evidence="5 8" id="KW-0067">ATP-binding</keyword>
<keyword evidence="2 8" id="KW-0963">Cytoplasm</keyword>
<dbReference type="GO" id="GO:0005874">
    <property type="term" value="C:microtubule"/>
    <property type="evidence" value="ECO:0007669"/>
    <property type="project" value="UniProtKB-KW"/>
</dbReference>
<evidence type="ECO:0000256" key="1">
    <source>
        <dbReference type="ARBA" id="ARBA00004245"/>
    </source>
</evidence>
<dbReference type="InterPro" id="IPR048611">
    <property type="entry name" value="KATNA1_MIT"/>
</dbReference>
<name>A0A3P3Y758_PLABS</name>
<dbReference type="FunFam" id="3.40.50.300:FF:000159">
    <property type="entry name" value="Katanin p60 ATPase-containing subunit A1"/>
    <property type="match status" value="1"/>
</dbReference>
<dbReference type="PANTHER" id="PTHR23074">
    <property type="entry name" value="AAA DOMAIN-CONTAINING"/>
    <property type="match status" value="1"/>
</dbReference>
<dbReference type="AlphaFoldDB" id="A0A3P3Y758"/>
<dbReference type="Pfam" id="PF21126">
    <property type="entry name" value="KATNA1_MIT"/>
    <property type="match status" value="1"/>
</dbReference>
<dbReference type="InterPro" id="IPR015415">
    <property type="entry name" value="Spast_Vps4_C"/>
</dbReference>
<comment type="function">
    <text evidence="8">Severs microtubules in an ATP-dependent manner. Microtubule severing may promote rapid reorganization of cellular microtubule arrays.</text>
</comment>
<comment type="catalytic activity">
    <reaction evidence="8">
        <text>n ATP + n H2O + a microtubule = n ADP + n phosphate + (n+1) alpha/beta tubulin heterodimers.</text>
        <dbReference type="EC" id="5.6.1.1"/>
    </reaction>
</comment>
<dbReference type="Gene3D" id="1.10.8.60">
    <property type="match status" value="1"/>
</dbReference>
<keyword evidence="7 8" id="KW-0413">Isomerase</keyword>
<comment type="similarity">
    <text evidence="8">Belongs to the AAA ATPase family. Katanin p60 subunit A1 subfamily.</text>
</comment>
<reference evidence="11 12" key="1">
    <citation type="submission" date="2018-03" db="EMBL/GenBank/DDBJ databases">
        <authorList>
            <person name="Fogelqvist J."/>
        </authorList>
    </citation>
    <scope>NUCLEOTIDE SEQUENCE [LARGE SCALE GENOMIC DNA]</scope>
</reference>
<evidence type="ECO:0000313" key="12">
    <source>
        <dbReference type="Proteomes" id="UP000290189"/>
    </source>
</evidence>
<feature type="binding site" evidence="8">
    <location>
        <begin position="302"/>
        <end position="309"/>
    </location>
    <ligand>
        <name>ATP</name>
        <dbReference type="ChEBI" id="CHEBI:30616"/>
    </ligand>
</feature>
<dbReference type="FunFam" id="1.10.8.60:FF:000025">
    <property type="entry name" value="Katanin p60 ATPase-containing subunit A1"/>
    <property type="match status" value="1"/>
</dbReference>
<feature type="region of interest" description="Disordered" evidence="9">
    <location>
        <begin position="140"/>
        <end position="228"/>
    </location>
</feature>
<dbReference type="Pfam" id="PF17862">
    <property type="entry name" value="AAA_lid_3"/>
    <property type="match status" value="1"/>
</dbReference>
<dbReference type="GO" id="GO:0008017">
    <property type="term" value="F:microtubule binding"/>
    <property type="evidence" value="ECO:0007669"/>
    <property type="project" value="UniProtKB-UniRule"/>
</dbReference>
<dbReference type="InterPro" id="IPR003960">
    <property type="entry name" value="ATPase_AAA_CS"/>
</dbReference>
<evidence type="ECO:0000313" key="11">
    <source>
        <dbReference type="EMBL" id="SPQ96005.1"/>
    </source>
</evidence>
<evidence type="ECO:0000256" key="3">
    <source>
        <dbReference type="ARBA" id="ARBA00022701"/>
    </source>
</evidence>
<accession>A0A3P3Y758</accession>
<dbReference type="GO" id="GO:0051013">
    <property type="term" value="P:microtubule severing"/>
    <property type="evidence" value="ECO:0007669"/>
    <property type="project" value="UniProtKB-UniRule"/>
</dbReference>
<dbReference type="PROSITE" id="PS00674">
    <property type="entry name" value="AAA"/>
    <property type="match status" value="1"/>
</dbReference>
<dbReference type="GO" id="GO:0008568">
    <property type="term" value="F:microtubule severing ATPase activity"/>
    <property type="evidence" value="ECO:0007669"/>
    <property type="project" value="UniProtKB-EC"/>
</dbReference>
<dbReference type="Pfam" id="PF00004">
    <property type="entry name" value="AAA"/>
    <property type="match status" value="1"/>
</dbReference>
<comment type="subcellular location">
    <subcellularLocation>
        <location evidence="1 8">Cytoplasm</location>
        <location evidence="1 8">Cytoskeleton</location>
    </subcellularLocation>
</comment>
<dbReference type="HAMAP" id="MF_03023">
    <property type="entry name" value="Katanin_p60_A1"/>
    <property type="match status" value="1"/>
</dbReference>
<dbReference type="InterPro" id="IPR050304">
    <property type="entry name" value="MT-severing_AAA_ATPase"/>
</dbReference>
<dbReference type="CDD" id="cd21748">
    <property type="entry name" value="Kp60-NTD"/>
    <property type="match status" value="1"/>
</dbReference>
<evidence type="ECO:0000256" key="2">
    <source>
        <dbReference type="ARBA" id="ARBA00022490"/>
    </source>
</evidence>
<sequence length="541" mass="59074">MALGVAAPRAADIEASAMNNTVDTLKLFREHALLGNYETALTYFNCAVQTITQFIQDEPDATKQANWRRVKAMLNREANLVRNIMGEVHNLSSANPSIPTVATSSRRPRAVDHAPPVLILEMKSDVELLPNILNAADVVAGRKTSPPSSPRLPNWTKTRQENLAPPGVTSGPRKKATAASSVPSSTSSSSTAGASGSGHERSGRRATARKPPIPQFSKRRQPDAAGSVTIPRISASEEDSSLIDVIANDIMAREQQTVQWDDIAGLEHAKSLLREAIIWPQAIPNLFQGPLLRPWKGVLMFGPPGTGKTLLARAIAAECGSTFFNVSASTLASKYRGESEKLVRILFEMARQRAPSIIFFDEIDSLGSQRGASSEHEASRRVKSELLVQMDGAGTGSADKMVVVLAATNFPWGLDDALRRRLEKRVYIPLPDEAGRRQLLQINLRTINIADDVDVDDLARKCDGYSGADITNVCRDASMMWVRRRIGGLSKEEMSRLDMSEIQKSPVSNADFAEALRKVCPSVNTADLEKHQKWMAEYGSK</sequence>
<geneLocation type="mitochondrion" evidence="11"/>
<dbReference type="InterPro" id="IPR003959">
    <property type="entry name" value="ATPase_AAA_core"/>
</dbReference>
<keyword evidence="11" id="KW-0496">Mitochondrion</keyword>
<evidence type="ECO:0000259" key="10">
    <source>
        <dbReference type="SMART" id="SM00382"/>
    </source>
</evidence>
<dbReference type="Pfam" id="PF09336">
    <property type="entry name" value="Vps4_C"/>
    <property type="match status" value="1"/>
</dbReference>
<dbReference type="InterPro" id="IPR027417">
    <property type="entry name" value="P-loop_NTPase"/>
</dbReference>
<dbReference type="SMART" id="SM00382">
    <property type="entry name" value="AAA"/>
    <property type="match status" value="1"/>
</dbReference>
<dbReference type="Gene3D" id="1.20.58.80">
    <property type="entry name" value="Phosphotransferase system, lactose/cellobiose-type IIA subunit"/>
    <property type="match status" value="1"/>
</dbReference>
<feature type="compositionally biased region" description="Low complexity" evidence="9">
    <location>
        <begin position="177"/>
        <end position="194"/>
    </location>
</feature>
<evidence type="ECO:0000256" key="4">
    <source>
        <dbReference type="ARBA" id="ARBA00022741"/>
    </source>
</evidence>
<feature type="domain" description="AAA+ ATPase" evidence="10">
    <location>
        <begin position="294"/>
        <end position="432"/>
    </location>
</feature>
<dbReference type="EMBL" id="OVEO01000005">
    <property type="protein sequence ID" value="SPQ96005.1"/>
    <property type="molecule type" value="Genomic_DNA"/>
</dbReference>
<keyword evidence="6 8" id="KW-0206">Cytoskeleton</keyword>
<evidence type="ECO:0000256" key="7">
    <source>
        <dbReference type="ARBA" id="ARBA00023235"/>
    </source>
</evidence>